<evidence type="ECO:0000256" key="2">
    <source>
        <dbReference type="ARBA" id="ARBA00022723"/>
    </source>
</evidence>
<organism evidence="6 7">
    <name type="scientific">Neolewinella agarilytica</name>
    <dbReference type="NCBI Taxonomy" id="478744"/>
    <lineage>
        <taxon>Bacteria</taxon>
        <taxon>Pseudomonadati</taxon>
        <taxon>Bacteroidota</taxon>
        <taxon>Saprospiria</taxon>
        <taxon>Saprospirales</taxon>
        <taxon>Lewinellaceae</taxon>
        <taxon>Neolewinella</taxon>
    </lineage>
</organism>
<dbReference type="SUPFAM" id="SSF53649">
    <property type="entry name" value="Alkaline phosphatase-like"/>
    <property type="match status" value="1"/>
</dbReference>
<dbReference type="InParanoid" id="A0A1H9ASN2"/>
<keyword evidence="2" id="KW-0479">Metal-binding</keyword>
<dbReference type="PANTHER" id="PTHR42693:SF53">
    <property type="entry name" value="ENDO-4-O-SULFATASE"/>
    <property type="match status" value="1"/>
</dbReference>
<evidence type="ECO:0000259" key="5">
    <source>
        <dbReference type="Pfam" id="PF00884"/>
    </source>
</evidence>
<dbReference type="PROSITE" id="PS00523">
    <property type="entry name" value="SULFATASE_1"/>
    <property type="match status" value="1"/>
</dbReference>
<dbReference type="InterPro" id="IPR017850">
    <property type="entry name" value="Alkaline_phosphatase_core_sf"/>
</dbReference>
<dbReference type="PROSITE" id="PS51257">
    <property type="entry name" value="PROKAR_LIPOPROTEIN"/>
    <property type="match status" value="1"/>
</dbReference>
<dbReference type="CDD" id="cd16026">
    <property type="entry name" value="GALNS_like"/>
    <property type="match status" value="1"/>
</dbReference>
<dbReference type="Proteomes" id="UP000199021">
    <property type="component" value="Unassembled WGS sequence"/>
</dbReference>
<accession>A0A1H9ASN2</accession>
<dbReference type="GO" id="GO:0004065">
    <property type="term" value="F:arylsulfatase activity"/>
    <property type="evidence" value="ECO:0007669"/>
    <property type="project" value="TreeGrafter"/>
</dbReference>
<proteinExistence type="inferred from homology"/>
<keyword evidence="3" id="KW-0378">Hydrolase</keyword>
<dbReference type="AlphaFoldDB" id="A0A1H9ASN2"/>
<dbReference type="FunCoup" id="A0A1H9ASN2">
    <property type="interactions" value="130"/>
</dbReference>
<gene>
    <name evidence="6" type="ORF">SAMN05444359_102214</name>
</gene>
<dbReference type="Pfam" id="PF00884">
    <property type="entry name" value="Sulfatase"/>
    <property type="match status" value="1"/>
</dbReference>
<evidence type="ECO:0000313" key="7">
    <source>
        <dbReference type="Proteomes" id="UP000199021"/>
    </source>
</evidence>
<dbReference type="Gene3D" id="3.30.1120.10">
    <property type="match status" value="1"/>
</dbReference>
<dbReference type="PANTHER" id="PTHR42693">
    <property type="entry name" value="ARYLSULFATASE FAMILY MEMBER"/>
    <property type="match status" value="1"/>
</dbReference>
<evidence type="ECO:0000313" key="6">
    <source>
        <dbReference type="EMBL" id="SEP79710.1"/>
    </source>
</evidence>
<dbReference type="PROSITE" id="PS00149">
    <property type="entry name" value="SULFATASE_2"/>
    <property type="match status" value="1"/>
</dbReference>
<evidence type="ECO:0000256" key="3">
    <source>
        <dbReference type="ARBA" id="ARBA00022801"/>
    </source>
</evidence>
<protein>
    <submittedName>
        <fullName evidence="6">Arylsulfatase</fullName>
    </submittedName>
</protein>
<dbReference type="RefSeq" id="WP_139211743.1">
    <property type="nucleotide sequence ID" value="NZ_FOFB01000002.1"/>
</dbReference>
<dbReference type="InterPro" id="IPR000917">
    <property type="entry name" value="Sulfatase_N"/>
</dbReference>
<dbReference type="STRING" id="478744.SAMN05444359_102214"/>
<keyword evidence="7" id="KW-1185">Reference proteome</keyword>
<reference evidence="7" key="1">
    <citation type="submission" date="2016-10" db="EMBL/GenBank/DDBJ databases">
        <authorList>
            <person name="Varghese N."/>
            <person name="Submissions S."/>
        </authorList>
    </citation>
    <scope>NUCLEOTIDE SEQUENCE [LARGE SCALE GENOMIC DNA]</scope>
    <source>
        <strain evidence="7">DSM 24740</strain>
    </source>
</reference>
<dbReference type="Gene3D" id="3.40.720.10">
    <property type="entry name" value="Alkaline Phosphatase, subunit A"/>
    <property type="match status" value="1"/>
</dbReference>
<dbReference type="InterPro" id="IPR050738">
    <property type="entry name" value="Sulfatase"/>
</dbReference>
<name>A0A1H9ASN2_9BACT</name>
<evidence type="ECO:0000256" key="4">
    <source>
        <dbReference type="ARBA" id="ARBA00022837"/>
    </source>
</evidence>
<feature type="domain" description="Sulfatase N-terminal" evidence="5">
    <location>
        <begin position="32"/>
        <end position="340"/>
    </location>
</feature>
<keyword evidence="4" id="KW-0106">Calcium</keyword>
<dbReference type="Pfam" id="PF14707">
    <property type="entry name" value="Sulfatase_C"/>
    <property type="match status" value="1"/>
</dbReference>
<dbReference type="InterPro" id="IPR024607">
    <property type="entry name" value="Sulfatase_CS"/>
</dbReference>
<evidence type="ECO:0000256" key="1">
    <source>
        <dbReference type="ARBA" id="ARBA00008779"/>
    </source>
</evidence>
<dbReference type="EMBL" id="FOFB01000002">
    <property type="protein sequence ID" value="SEP79710.1"/>
    <property type="molecule type" value="Genomic_DNA"/>
</dbReference>
<dbReference type="OrthoDB" id="9766107at2"/>
<dbReference type="GO" id="GO:0046872">
    <property type="term" value="F:metal ion binding"/>
    <property type="evidence" value="ECO:0007669"/>
    <property type="project" value="UniProtKB-KW"/>
</dbReference>
<sequence length="464" mass="50866">MHRILPLIFCLAALTSCDNAGKPAQKPPEGPPNIILILTDDLGYGDLSCYGSPRVRTAHLDLMASEGMKMTSFYAFPSCSPSRAALLTGCYPPRVGIPDVVGPPGPHWTADKQNGLHPNETTLPEVLKTAGYATAMVGKWHLGHFPETMPTRQGFDQFFGLPYSNDMLPEQGYPDLILLRNTDTLERNPDQHLLTGRYTEEALAFMRAKRDSPFFLYVAHSMPHVPIFASEAFDGRSGQGLYADVVGEIDGSVGRILAELKALGIDDNTLVIFTSDNGPWLTYGNHAGSAGPFREGKGTTWEGGMRVPMIVRWPDRIPAAVVSHTPASLTDILPTLAAITKAELPEKKLDGRDLTAHFTHLMAPAAAPMCYYRSGNLDAVRVGKWKLHRSHNFRFVKEVGDDGVRGKYDYVDTGVELYDLQGDPGEIYNVADKFPEKVAELEALGARLQAEMDAEKRPAFRAGK</sequence>
<comment type="similarity">
    <text evidence="1">Belongs to the sulfatase family.</text>
</comment>